<evidence type="ECO:0000313" key="3">
    <source>
        <dbReference type="Proteomes" id="UP000186106"/>
    </source>
</evidence>
<gene>
    <name evidence="1" type="ORF">EG359_14545</name>
    <name evidence="2" type="ORF">SAMN05421768_10398</name>
</gene>
<dbReference type="STRING" id="112234.SAMN05421768_10398"/>
<evidence type="ECO:0000313" key="4">
    <source>
        <dbReference type="Proteomes" id="UP000279541"/>
    </source>
</evidence>
<proteinExistence type="predicted"/>
<dbReference type="Proteomes" id="UP000279541">
    <property type="component" value="Chromosome"/>
</dbReference>
<dbReference type="Proteomes" id="UP000186106">
    <property type="component" value="Unassembled WGS sequence"/>
</dbReference>
<reference evidence="2 3" key="1">
    <citation type="submission" date="2017-01" db="EMBL/GenBank/DDBJ databases">
        <authorList>
            <person name="Mah S.A."/>
            <person name="Swanson W.J."/>
            <person name="Moy G.W."/>
            <person name="Vacquier V.D."/>
        </authorList>
    </citation>
    <scope>NUCLEOTIDE SEQUENCE [LARGE SCALE GENOMIC DNA]</scope>
    <source>
        <strain evidence="2 3">DSM 16927</strain>
    </source>
</reference>
<dbReference type="OrthoDB" id="1252908at2"/>
<accession>A0A1N7I7K1</accession>
<evidence type="ECO:0000313" key="2">
    <source>
        <dbReference type="EMBL" id="SIS32980.1"/>
    </source>
</evidence>
<protein>
    <submittedName>
        <fullName evidence="2">Uncharacterized protein</fullName>
    </submittedName>
</protein>
<organism evidence="2 3">
    <name type="scientific">Chryseobacterium joostei</name>
    <dbReference type="NCBI Taxonomy" id="112234"/>
    <lineage>
        <taxon>Bacteria</taxon>
        <taxon>Pseudomonadati</taxon>
        <taxon>Bacteroidota</taxon>
        <taxon>Flavobacteriia</taxon>
        <taxon>Flavobacteriales</taxon>
        <taxon>Weeksellaceae</taxon>
        <taxon>Chryseobacterium group</taxon>
        <taxon>Chryseobacterium</taxon>
    </lineage>
</organism>
<dbReference type="EMBL" id="CP033926">
    <property type="protein sequence ID" value="AZB00752.1"/>
    <property type="molecule type" value="Genomic_DNA"/>
</dbReference>
<keyword evidence="4" id="KW-1185">Reference proteome</keyword>
<dbReference type="RefSeq" id="WP_123867402.1">
    <property type="nucleotide sequence ID" value="NZ_CP033926.1"/>
</dbReference>
<dbReference type="EMBL" id="FTNZ01000003">
    <property type="protein sequence ID" value="SIS32980.1"/>
    <property type="molecule type" value="Genomic_DNA"/>
</dbReference>
<sequence length="160" mass="18267">MKTLIQTISNLFCKKEKVDLKKFPEGSLPEYNGKVEVDKYIEIDYIGVKDSDDYLFKTPSEILKILNNKMLLWVDQKNNLLGFSDSKRSKLFILTDIKGFEIQNMLPAKGSGRAFLSVGLSHGKFYEISEGEVHTFDKYAEEISKITGIAVTFAPEYYNC</sequence>
<dbReference type="AlphaFoldDB" id="A0A1N7I7K1"/>
<reference evidence="1 4" key="2">
    <citation type="submission" date="2018-11" db="EMBL/GenBank/DDBJ databases">
        <title>Proposal to divide the Flavobacteriaceae and reorganize its genera based on Amino Acid Identity values calculated from whole genome sequences.</title>
        <authorList>
            <person name="Nicholson A.C."/>
            <person name="Gulvik C.A."/>
            <person name="Whitney A.M."/>
            <person name="Humrighouse B.W."/>
            <person name="Bell M."/>
            <person name="Holmes B."/>
            <person name="Steigerwalt A.G."/>
            <person name="Villarma A."/>
            <person name="Sheth M."/>
            <person name="Batra D."/>
            <person name="Pryor J."/>
            <person name="Bernardet J.-F."/>
            <person name="Hugo C."/>
            <person name="Kampfer P."/>
            <person name="Newman J."/>
            <person name="McQuiston J.R."/>
        </authorList>
    </citation>
    <scope>NUCLEOTIDE SEQUENCE [LARGE SCALE GENOMIC DNA]</scope>
    <source>
        <strain evidence="1 4">DSM 16927</strain>
    </source>
</reference>
<evidence type="ECO:0000313" key="1">
    <source>
        <dbReference type="EMBL" id="AZB00752.1"/>
    </source>
</evidence>
<dbReference type="KEGG" id="cjt:EG359_14545"/>
<name>A0A1N7I7K1_9FLAO</name>